<proteinExistence type="predicted"/>
<organism evidence="1 2">
    <name type="scientific">Acinetobacter phage vB_ApiM_fHyAci03</name>
    <dbReference type="NCBI Taxonomy" id="2269366"/>
    <lineage>
        <taxon>Viruses</taxon>
        <taxon>Duplodnaviria</taxon>
        <taxon>Heunggongvirae</taxon>
        <taxon>Uroviricota</taxon>
        <taxon>Caudoviricetes</taxon>
        <taxon>Pantevenvirales</taxon>
        <taxon>Straboviridae</taxon>
        <taxon>Twarogvirinae</taxon>
        <taxon>Lazarusvirus</taxon>
        <taxon>Lazarusvirus fhyacithree</taxon>
    </lineage>
</organism>
<dbReference type="InterPro" id="IPR022558">
    <property type="entry name" value="DUF2654"/>
</dbReference>
<gene>
    <name evidence="1" type="ORF">Ac3_109</name>
</gene>
<name>A0A345AUU5_9CAUD</name>
<reference evidence="2" key="1">
    <citation type="submission" date="2018-06" db="EMBL/GenBank/DDBJ databases">
        <title>Whole genome analysis of phage vB_ApiM_fHyAci03 infecting Acinetobacter pittii.</title>
        <authorList>
            <person name="Kiljunen S."/>
            <person name="Wicklund A."/>
            <person name="Skurnik M."/>
        </authorList>
    </citation>
    <scope>NUCLEOTIDE SEQUENCE [LARGE SCALE GENOMIC DNA]</scope>
</reference>
<dbReference type="EMBL" id="MH460829">
    <property type="protein sequence ID" value="AXF40678.1"/>
    <property type="molecule type" value="Genomic_DNA"/>
</dbReference>
<dbReference type="Proteomes" id="UP000255697">
    <property type="component" value="Segment"/>
</dbReference>
<protein>
    <submittedName>
        <fullName evidence="1">Uncharacterized protein</fullName>
    </submittedName>
</protein>
<accession>A0A345AUU5</accession>
<sequence>MEANIEQLFIESETVERDDEFLDSVIDEYDAEKIQRRIEAQAQKRAQKLIKRNKKELERLKKHAGECLITNNFTGYSYAIKKLRKFYRQPYNDELIRAMWNSSREAMLDIAHKAAKLEQK</sequence>
<evidence type="ECO:0000313" key="1">
    <source>
        <dbReference type="EMBL" id="AXF40678.1"/>
    </source>
</evidence>
<dbReference type="Pfam" id="PF10849">
    <property type="entry name" value="DUF2654"/>
    <property type="match status" value="1"/>
</dbReference>
<keyword evidence="2" id="KW-1185">Reference proteome</keyword>
<evidence type="ECO:0000313" key="2">
    <source>
        <dbReference type="Proteomes" id="UP000255697"/>
    </source>
</evidence>